<dbReference type="GO" id="GO:0004726">
    <property type="term" value="F:non-membrane spanning protein tyrosine phosphatase activity"/>
    <property type="evidence" value="ECO:0007669"/>
    <property type="project" value="TreeGrafter"/>
</dbReference>
<feature type="non-terminal residue" evidence="8">
    <location>
        <position position="200"/>
    </location>
</feature>
<keyword evidence="3" id="KW-0597">Phosphoprotein</keyword>
<keyword evidence="6" id="KW-0472">Membrane</keyword>
<evidence type="ECO:0000259" key="7">
    <source>
        <dbReference type="PROSITE" id="PS50055"/>
    </source>
</evidence>
<dbReference type="GO" id="GO:0070373">
    <property type="term" value="P:negative regulation of ERK1 and ERK2 cascade"/>
    <property type="evidence" value="ECO:0007669"/>
    <property type="project" value="TreeGrafter"/>
</dbReference>
<dbReference type="GO" id="GO:0046426">
    <property type="term" value="P:negative regulation of receptor signaling pathway via JAK-STAT"/>
    <property type="evidence" value="ECO:0007669"/>
    <property type="project" value="TreeGrafter"/>
</dbReference>
<accession>A0A5J4NMF5</accession>
<dbReference type="Proteomes" id="UP000324629">
    <property type="component" value="Unassembled WGS sequence"/>
</dbReference>
<dbReference type="Gene3D" id="3.90.190.10">
    <property type="entry name" value="Protein tyrosine phosphatase superfamily"/>
    <property type="match status" value="1"/>
</dbReference>
<evidence type="ECO:0000313" key="9">
    <source>
        <dbReference type="Proteomes" id="UP000324629"/>
    </source>
</evidence>
<dbReference type="PANTHER" id="PTHR46047:SF3">
    <property type="entry name" value="TYROSINE-PROTEIN PHOSPHATASE NON-RECEPTOR TYPE 61F"/>
    <property type="match status" value="1"/>
</dbReference>
<dbReference type="EC" id="3.1.3.48" evidence="2"/>
<name>A0A5J4NMF5_9TREM</name>
<evidence type="ECO:0000256" key="1">
    <source>
        <dbReference type="ARBA" id="ARBA00004308"/>
    </source>
</evidence>
<dbReference type="EMBL" id="QNGE01001914">
    <property type="protein sequence ID" value="KAA3676569.1"/>
    <property type="molecule type" value="Genomic_DNA"/>
</dbReference>
<evidence type="ECO:0000256" key="3">
    <source>
        <dbReference type="ARBA" id="ARBA00022553"/>
    </source>
</evidence>
<dbReference type="SMART" id="SM00194">
    <property type="entry name" value="PTPc"/>
    <property type="match status" value="1"/>
</dbReference>
<evidence type="ECO:0000313" key="8">
    <source>
        <dbReference type="EMBL" id="KAA3676569.1"/>
    </source>
</evidence>
<evidence type="ECO:0000256" key="2">
    <source>
        <dbReference type="ARBA" id="ARBA00013064"/>
    </source>
</evidence>
<dbReference type="PROSITE" id="PS50055">
    <property type="entry name" value="TYR_PHOSPHATASE_PTP"/>
    <property type="match status" value="1"/>
</dbReference>
<dbReference type="GO" id="GO:0019901">
    <property type="term" value="F:protein kinase binding"/>
    <property type="evidence" value="ECO:0007669"/>
    <property type="project" value="TreeGrafter"/>
</dbReference>
<evidence type="ECO:0000256" key="6">
    <source>
        <dbReference type="ARBA" id="ARBA00023136"/>
    </source>
</evidence>
<dbReference type="GO" id="GO:0005737">
    <property type="term" value="C:cytoplasm"/>
    <property type="evidence" value="ECO:0007669"/>
    <property type="project" value="TreeGrafter"/>
</dbReference>
<keyword evidence="5" id="KW-0904">Protein phosphatase</keyword>
<dbReference type="AlphaFoldDB" id="A0A5J4NMF5"/>
<dbReference type="GO" id="GO:0012505">
    <property type="term" value="C:endomembrane system"/>
    <property type="evidence" value="ECO:0007669"/>
    <property type="project" value="UniProtKB-SubCell"/>
</dbReference>
<comment type="subcellular location">
    <subcellularLocation>
        <location evidence="1">Endomembrane system</location>
    </subcellularLocation>
</comment>
<dbReference type="InterPro" id="IPR000242">
    <property type="entry name" value="PTP_cat"/>
</dbReference>
<dbReference type="SUPFAM" id="SSF52799">
    <property type="entry name" value="(Phosphotyrosine protein) phosphatases II"/>
    <property type="match status" value="1"/>
</dbReference>
<dbReference type="PRINTS" id="PR00700">
    <property type="entry name" value="PRTYPHPHTASE"/>
</dbReference>
<proteinExistence type="predicted"/>
<protein>
    <recommendedName>
        <fullName evidence="2">protein-tyrosine-phosphatase</fullName>
        <ecNumber evidence="2">3.1.3.48</ecNumber>
    </recommendedName>
</protein>
<dbReference type="Pfam" id="PF00102">
    <property type="entry name" value="Y_phosphatase"/>
    <property type="match status" value="1"/>
</dbReference>
<keyword evidence="4" id="KW-0378">Hydrolase</keyword>
<dbReference type="InterPro" id="IPR051985">
    <property type="entry name" value="NR_tyrosine_phosphatase"/>
</dbReference>
<comment type="caution">
    <text evidence="8">The sequence shown here is derived from an EMBL/GenBank/DDBJ whole genome shotgun (WGS) entry which is preliminary data.</text>
</comment>
<keyword evidence="9" id="KW-1185">Reference proteome</keyword>
<dbReference type="GO" id="GO:0005634">
    <property type="term" value="C:nucleus"/>
    <property type="evidence" value="ECO:0007669"/>
    <property type="project" value="TreeGrafter"/>
</dbReference>
<evidence type="ECO:0000256" key="5">
    <source>
        <dbReference type="ARBA" id="ARBA00022912"/>
    </source>
</evidence>
<dbReference type="PANTHER" id="PTHR46047">
    <property type="entry name" value="TYROSINE-PROTEIN PHOSPHATASE NON-RECEPTOR TYPE 61F"/>
    <property type="match status" value="1"/>
</dbReference>
<sequence length="200" mass="23186">MPLIEADLNNLEETCDARNDLHSFDSGNLWNIIYEVVADCPHFNTHFLSVLKIGQLCQTKTRLAMQHVLFKTGGRIVTVILVRVYDDTRVCLSSSFYGDYINANYVEVAEVPMRKYILTQGPMQQTASHFWLMVWERRSPAIIMLTRIFEKGTMRCYPYFPCQSGPSCLTFVDVDLCVRLEQETDTKLFIKRLFEVSHLQ</sequence>
<reference evidence="8 9" key="1">
    <citation type="journal article" date="2019" name="Gigascience">
        <title>Whole-genome sequence of the oriental lung fluke Paragonimus westermani.</title>
        <authorList>
            <person name="Oey H."/>
            <person name="Zakrzewski M."/>
            <person name="Narain K."/>
            <person name="Devi K.R."/>
            <person name="Agatsuma T."/>
            <person name="Nawaratna S."/>
            <person name="Gobert G.N."/>
            <person name="Jones M.K."/>
            <person name="Ragan M.A."/>
            <person name="McManus D.P."/>
            <person name="Krause L."/>
        </authorList>
    </citation>
    <scope>NUCLEOTIDE SEQUENCE [LARGE SCALE GENOMIC DNA]</scope>
    <source>
        <strain evidence="8 9">IND2009</strain>
    </source>
</reference>
<gene>
    <name evidence="8" type="ORF">DEA37_0001311</name>
</gene>
<dbReference type="InterPro" id="IPR029021">
    <property type="entry name" value="Prot-tyrosine_phosphatase-like"/>
</dbReference>
<feature type="domain" description="Tyrosine-protein phosphatase" evidence="7">
    <location>
        <begin position="75"/>
        <end position="200"/>
    </location>
</feature>
<evidence type="ECO:0000256" key="4">
    <source>
        <dbReference type="ARBA" id="ARBA00022801"/>
    </source>
</evidence>
<organism evidence="8 9">
    <name type="scientific">Paragonimus westermani</name>
    <dbReference type="NCBI Taxonomy" id="34504"/>
    <lineage>
        <taxon>Eukaryota</taxon>
        <taxon>Metazoa</taxon>
        <taxon>Spiralia</taxon>
        <taxon>Lophotrochozoa</taxon>
        <taxon>Platyhelminthes</taxon>
        <taxon>Trematoda</taxon>
        <taxon>Digenea</taxon>
        <taxon>Plagiorchiida</taxon>
        <taxon>Troglotremata</taxon>
        <taxon>Troglotrematidae</taxon>
        <taxon>Paragonimus</taxon>
    </lineage>
</organism>